<name>V5GB87_ANOGL</name>
<protein>
    <submittedName>
        <fullName evidence="1">Uncharacterized protein</fullName>
    </submittedName>
</protein>
<feature type="non-terminal residue" evidence="1">
    <location>
        <position position="1"/>
    </location>
</feature>
<dbReference type="EMBL" id="GALX01001086">
    <property type="protein sequence ID" value="JAB67380.1"/>
    <property type="molecule type" value="Transcribed_RNA"/>
</dbReference>
<dbReference type="AlphaFoldDB" id="V5GB87"/>
<accession>V5GB87</accession>
<evidence type="ECO:0000313" key="1">
    <source>
        <dbReference type="EMBL" id="JAB67380.1"/>
    </source>
</evidence>
<reference evidence="1" key="1">
    <citation type="submission" date="2013-07" db="EMBL/GenBank/DDBJ databases">
        <title>Midgut Transcriptome Profiling of Anoplphora glabripennis, a Lignocellulose Degrading, Wood-Boring Cerambycid.</title>
        <authorList>
            <person name="Scully E.D."/>
            <person name="Hoover K."/>
            <person name="Carlson J.E."/>
            <person name="Tien M."/>
            <person name="Geib S.M."/>
        </authorList>
    </citation>
    <scope>NUCLEOTIDE SEQUENCE</scope>
</reference>
<proteinExistence type="predicted"/>
<organism evidence="1">
    <name type="scientific">Anoplophora glabripennis</name>
    <name type="common">Asian longhorn beetle</name>
    <name type="synonym">Anoplophora nobilis</name>
    <dbReference type="NCBI Taxonomy" id="217634"/>
    <lineage>
        <taxon>Eukaryota</taxon>
        <taxon>Metazoa</taxon>
        <taxon>Ecdysozoa</taxon>
        <taxon>Arthropoda</taxon>
        <taxon>Hexapoda</taxon>
        <taxon>Insecta</taxon>
        <taxon>Pterygota</taxon>
        <taxon>Neoptera</taxon>
        <taxon>Endopterygota</taxon>
        <taxon>Coleoptera</taxon>
        <taxon>Polyphaga</taxon>
        <taxon>Cucujiformia</taxon>
        <taxon>Chrysomeloidea</taxon>
        <taxon>Cerambycidae</taxon>
        <taxon>Lamiinae</taxon>
        <taxon>Lamiini</taxon>
        <taxon>Anoplophora</taxon>
    </lineage>
</organism>
<sequence length="156" mass="17534">KRVRYNPNNNQMVGFVCDVSELTGFPLLQQYPVNSVNDIKKACENSKMSCYAYVFMAQPLVDRAPAFCLVIFGSDNRFTSNEVLKRWNTLETEANRNGISIEGFSSDGDTRCLKAMKQKINFPLCTNVVEPSEAGPYSPYFQVISSSISSIQILHK</sequence>